<gene>
    <name evidence="2" type="ORF">LU635_03935</name>
</gene>
<feature type="chain" id="PRO_5040827150" description="Outer membrane protein beta-barrel domain-containing protein" evidence="1">
    <location>
        <begin position="20"/>
        <end position="200"/>
    </location>
</feature>
<evidence type="ECO:0000256" key="1">
    <source>
        <dbReference type="SAM" id="SignalP"/>
    </source>
</evidence>
<dbReference type="EMBL" id="JAJSON010000012">
    <property type="protein sequence ID" value="MCG9970777.1"/>
    <property type="molecule type" value="Genomic_DNA"/>
</dbReference>
<dbReference type="Proteomes" id="UP001139344">
    <property type="component" value="Unassembled WGS sequence"/>
</dbReference>
<sequence>MKQILFILIFIFSVNNLNAQFSENNAIYHTSEITIGNYLGIDIHANYVLNEKYSFKLGYSGFIRRAKNAPENYSSGLFGILTFGLADPYDQMENFQILAGKIYPLNKKGTIRTNISFGLGFTVIREPTNWQPIEGSFVNQNYSFEYNKYNTISLIINPKIEFPFTRFYGLTLSPMLQINKDRTYIGIGIGQMIGLLRKKN</sequence>
<protein>
    <recommendedName>
        <fullName evidence="4">Outer membrane protein beta-barrel domain-containing protein</fullName>
    </recommendedName>
</protein>
<keyword evidence="3" id="KW-1185">Reference proteome</keyword>
<evidence type="ECO:0000313" key="2">
    <source>
        <dbReference type="EMBL" id="MCG9970777.1"/>
    </source>
</evidence>
<evidence type="ECO:0008006" key="4">
    <source>
        <dbReference type="Google" id="ProtNLM"/>
    </source>
</evidence>
<accession>A0A9X1UUT7</accession>
<comment type="caution">
    <text evidence="2">The sequence shown here is derived from an EMBL/GenBank/DDBJ whole genome shotgun (WGS) entry which is preliminary data.</text>
</comment>
<proteinExistence type="predicted"/>
<reference evidence="2" key="1">
    <citation type="submission" date="2021-12" db="EMBL/GenBank/DDBJ databases">
        <title>Description of Gramella crocea sp. nov., a new bacterium isolated from activated sludge.</title>
        <authorList>
            <person name="Zhang X."/>
        </authorList>
    </citation>
    <scope>NUCLEOTIDE SEQUENCE</scope>
    <source>
        <strain evidence="2">YB25</strain>
    </source>
</reference>
<keyword evidence="1" id="KW-0732">Signal</keyword>
<name>A0A9X1UUT7_9FLAO</name>
<feature type="signal peptide" evidence="1">
    <location>
        <begin position="1"/>
        <end position="19"/>
    </location>
</feature>
<organism evidence="2 3">
    <name type="scientific">Christiangramia crocea</name>
    <dbReference type="NCBI Taxonomy" id="2904124"/>
    <lineage>
        <taxon>Bacteria</taxon>
        <taxon>Pseudomonadati</taxon>
        <taxon>Bacteroidota</taxon>
        <taxon>Flavobacteriia</taxon>
        <taxon>Flavobacteriales</taxon>
        <taxon>Flavobacteriaceae</taxon>
        <taxon>Christiangramia</taxon>
    </lineage>
</organism>
<dbReference type="RefSeq" id="WP_240096398.1">
    <property type="nucleotide sequence ID" value="NZ_JAJSON010000012.1"/>
</dbReference>
<dbReference type="AlphaFoldDB" id="A0A9X1UUT7"/>
<evidence type="ECO:0000313" key="3">
    <source>
        <dbReference type="Proteomes" id="UP001139344"/>
    </source>
</evidence>